<accession>A0A7T8B9D9</accession>
<comment type="catalytic activity">
    <reaction evidence="1 8">
        <text>alpha-D-glucose = beta-D-glucose</text>
        <dbReference type="Rhea" id="RHEA:10264"/>
        <dbReference type="ChEBI" id="CHEBI:15903"/>
        <dbReference type="ChEBI" id="CHEBI:17925"/>
        <dbReference type="EC" id="5.1.3.3"/>
    </reaction>
</comment>
<name>A0A7T8B9D9_9SPIR</name>
<evidence type="ECO:0000256" key="6">
    <source>
        <dbReference type="ARBA" id="ARBA00023235"/>
    </source>
</evidence>
<dbReference type="Pfam" id="PF01263">
    <property type="entry name" value="Aldose_epim"/>
    <property type="match status" value="1"/>
</dbReference>
<evidence type="ECO:0000256" key="7">
    <source>
        <dbReference type="ARBA" id="ARBA00023277"/>
    </source>
</evidence>
<feature type="active site" description="Proton acceptor" evidence="9">
    <location>
        <position position="310"/>
    </location>
</feature>
<dbReference type="InterPro" id="IPR018052">
    <property type="entry name" value="Ald1_epimerase_CS"/>
</dbReference>
<dbReference type="EC" id="5.1.3.3" evidence="4 8"/>
<dbReference type="KEGG" id="bhc:JFL75_14975"/>
<evidence type="ECO:0000256" key="5">
    <source>
        <dbReference type="ARBA" id="ARBA00014165"/>
    </source>
</evidence>
<dbReference type="InterPro" id="IPR011013">
    <property type="entry name" value="Gal_mutarotase_sf_dom"/>
</dbReference>
<evidence type="ECO:0000256" key="4">
    <source>
        <dbReference type="ARBA" id="ARBA00013185"/>
    </source>
</evidence>
<evidence type="ECO:0000313" key="13">
    <source>
        <dbReference type="Proteomes" id="UP000595917"/>
    </source>
</evidence>
<dbReference type="InterPro" id="IPR008183">
    <property type="entry name" value="Aldose_1/G6P_1-epimerase"/>
</dbReference>
<keyword evidence="13" id="KW-1185">Reference proteome</keyword>
<sequence>MKISKKTFGMLASGRKVHLYTLKAGDLQLTVTDFGAHLVSLFVPSRRRPREDVLLGYATLEGYTTRNIPYMGATVGRFANRIAGGSFSLNGNVYNLYKNNGENTLHGGRRGFDKLPWKAESYEEKDGIYVRFELESPDGNEGFPGNLKAVVSYGLTKSNELIADYHAKVDTLCPVNLTNHAYFNLAGEGNGDILSHEVTLHASRYIGVNSKLIPTGDLLPVQGGPFDFTAAKPVSRDIEAAGGGYDHCFAVDGEEGTLRPCAEVHDPKSGRTMKLLCTNPGVQFYTGNFLDDVAGKPGSVYGRHAGFCLETQYFPDSPNQPEFPSCIFGPSRNFHEKSLFSFEW</sequence>
<organism evidence="12 13">
    <name type="scientific">Breznakiella homolactica</name>
    <dbReference type="NCBI Taxonomy" id="2798577"/>
    <lineage>
        <taxon>Bacteria</taxon>
        <taxon>Pseudomonadati</taxon>
        <taxon>Spirochaetota</taxon>
        <taxon>Spirochaetia</taxon>
        <taxon>Spirochaetales</taxon>
        <taxon>Breznakiellaceae</taxon>
        <taxon>Breznakiella</taxon>
    </lineage>
</organism>
<dbReference type="EMBL" id="CP067089">
    <property type="protein sequence ID" value="QQO08226.1"/>
    <property type="molecule type" value="Genomic_DNA"/>
</dbReference>
<dbReference type="AlphaFoldDB" id="A0A7T8B9D9"/>
<dbReference type="GO" id="GO:0033499">
    <property type="term" value="P:galactose catabolic process via UDP-galactose, Leloir pathway"/>
    <property type="evidence" value="ECO:0007669"/>
    <property type="project" value="TreeGrafter"/>
</dbReference>
<evidence type="ECO:0000256" key="8">
    <source>
        <dbReference type="PIRNR" id="PIRNR005096"/>
    </source>
</evidence>
<protein>
    <recommendedName>
        <fullName evidence="5 8">Aldose 1-epimerase</fullName>
        <ecNumber evidence="4 8">5.1.3.3</ecNumber>
    </recommendedName>
</protein>
<comment type="pathway">
    <text evidence="2 8">Carbohydrate metabolism; hexose metabolism.</text>
</comment>
<dbReference type="PANTHER" id="PTHR10091">
    <property type="entry name" value="ALDOSE-1-EPIMERASE"/>
    <property type="match status" value="1"/>
</dbReference>
<evidence type="ECO:0000256" key="11">
    <source>
        <dbReference type="PIRSR" id="PIRSR005096-3"/>
    </source>
</evidence>
<feature type="binding site" evidence="11">
    <location>
        <begin position="80"/>
        <end position="81"/>
    </location>
    <ligand>
        <name>beta-D-galactose</name>
        <dbReference type="ChEBI" id="CHEBI:27667"/>
    </ligand>
</feature>
<dbReference type="GO" id="GO:0006006">
    <property type="term" value="P:glucose metabolic process"/>
    <property type="evidence" value="ECO:0007669"/>
    <property type="project" value="TreeGrafter"/>
</dbReference>
<dbReference type="PROSITE" id="PS00545">
    <property type="entry name" value="ALDOSE_1_EPIMERASE"/>
    <property type="match status" value="1"/>
</dbReference>
<dbReference type="CDD" id="cd09019">
    <property type="entry name" value="galactose_mutarotase_like"/>
    <property type="match status" value="1"/>
</dbReference>
<dbReference type="Gene3D" id="2.70.98.10">
    <property type="match status" value="1"/>
</dbReference>
<keyword evidence="6 8" id="KW-0413">Isomerase</keyword>
<dbReference type="PANTHER" id="PTHR10091:SF0">
    <property type="entry name" value="GALACTOSE MUTAROTASE"/>
    <property type="match status" value="1"/>
</dbReference>
<comment type="similarity">
    <text evidence="3 8">Belongs to the aldose epimerase family.</text>
</comment>
<evidence type="ECO:0000256" key="1">
    <source>
        <dbReference type="ARBA" id="ARBA00001614"/>
    </source>
</evidence>
<dbReference type="NCBIfam" id="NF008277">
    <property type="entry name" value="PRK11055.1"/>
    <property type="match status" value="1"/>
</dbReference>
<gene>
    <name evidence="12" type="ORF">JFL75_14975</name>
</gene>
<dbReference type="PIRSF" id="PIRSF005096">
    <property type="entry name" value="GALM"/>
    <property type="match status" value="1"/>
</dbReference>
<evidence type="ECO:0000256" key="3">
    <source>
        <dbReference type="ARBA" id="ARBA00006206"/>
    </source>
</evidence>
<feature type="binding site" evidence="11">
    <location>
        <begin position="180"/>
        <end position="182"/>
    </location>
    <ligand>
        <name>beta-D-galactose</name>
        <dbReference type="ChEBI" id="CHEBI:27667"/>
    </ligand>
</feature>
<dbReference type="RefSeq" id="WP_215625532.1">
    <property type="nucleotide sequence ID" value="NZ_CP067089.2"/>
</dbReference>
<dbReference type="Proteomes" id="UP000595917">
    <property type="component" value="Chromosome"/>
</dbReference>
<evidence type="ECO:0000256" key="10">
    <source>
        <dbReference type="PIRSR" id="PIRSR005096-2"/>
    </source>
</evidence>
<dbReference type="InterPro" id="IPR014718">
    <property type="entry name" value="GH-type_carb-bd"/>
</dbReference>
<reference evidence="12" key="1">
    <citation type="submission" date="2021-01" db="EMBL/GenBank/DDBJ databases">
        <title>Description of Breznakiella homolactica.</title>
        <authorList>
            <person name="Song Y."/>
            <person name="Brune A."/>
        </authorList>
    </citation>
    <scope>NUCLEOTIDE SEQUENCE</scope>
    <source>
        <strain evidence="12">RmG30</strain>
    </source>
</reference>
<feature type="binding site" evidence="10">
    <location>
        <position position="246"/>
    </location>
    <ligand>
        <name>beta-D-galactose</name>
        <dbReference type="ChEBI" id="CHEBI:27667"/>
    </ligand>
</feature>
<dbReference type="UniPathway" id="UPA00242"/>
<evidence type="ECO:0000256" key="2">
    <source>
        <dbReference type="ARBA" id="ARBA00005028"/>
    </source>
</evidence>
<proteinExistence type="inferred from homology"/>
<feature type="active site" description="Proton donor" evidence="9">
    <location>
        <position position="180"/>
    </location>
</feature>
<evidence type="ECO:0000256" key="9">
    <source>
        <dbReference type="PIRSR" id="PIRSR005096-1"/>
    </source>
</evidence>
<keyword evidence="7 8" id="KW-0119">Carbohydrate metabolism</keyword>
<evidence type="ECO:0000313" key="12">
    <source>
        <dbReference type="EMBL" id="QQO08226.1"/>
    </source>
</evidence>
<dbReference type="InterPro" id="IPR047215">
    <property type="entry name" value="Galactose_mutarotase-like"/>
</dbReference>
<dbReference type="SUPFAM" id="SSF74650">
    <property type="entry name" value="Galactose mutarotase-like"/>
    <property type="match status" value="1"/>
</dbReference>
<dbReference type="GO" id="GO:0030246">
    <property type="term" value="F:carbohydrate binding"/>
    <property type="evidence" value="ECO:0007669"/>
    <property type="project" value="InterPro"/>
</dbReference>
<dbReference type="GO" id="GO:0004034">
    <property type="term" value="F:aldose 1-epimerase activity"/>
    <property type="evidence" value="ECO:0007669"/>
    <property type="project" value="UniProtKB-EC"/>
</dbReference>
<dbReference type="InterPro" id="IPR015443">
    <property type="entry name" value="Aldose_1-epimerase"/>
</dbReference>